<dbReference type="NCBIfam" id="TIGR01549">
    <property type="entry name" value="HAD-SF-IA-v1"/>
    <property type="match status" value="1"/>
</dbReference>
<proteinExistence type="predicted"/>
<comment type="caution">
    <text evidence="4">The sequence shown here is derived from an EMBL/GenBank/DDBJ whole genome shotgun (WGS) entry which is preliminary data.</text>
</comment>
<organism evidence="4 5">
    <name type="scientific">Bifidobacterium erythrocebi</name>
    <dbReference type="NCBI Taxonomy" id="2675325"/>
    <lineage>
        <taxon>Bacteria</taxon>
        <taxon>Bacillati</taxon>
        <taxon>Actinomycetota</taxon>
        <taxon>Actinomycetes</taxon>
        <taxon>Bifidobacteriales</taxon>
        <taxon>Bifidobacteriaceae</taxon>
        <taxon>Bifidobacterium</taxon>
    </lineage>
</organism>
<name>A0A7Y0HUM2_9BIFI</name>
<dbReference type="GO" id="GO:0044281">
    <property type="term" value="P:small molecule metabolic process"/>
    <property type="evidence" value="ECO:0007669"/>
    <property type="project" value="UniProtKB-ARBA"/>
</dbReference>
<evidence type="ECO:0000313" key="5">
    <source>
        <dbReference type="Proteomes" id="UP000529710"/>
    </source>
</evidence>
<dbReference type="PANTHER" id="PTHR46470">
    <property type="entry name" value="N-ACYLNEURAMINATE-9-PHOSPHATASE"/>
    <property type="match status" value="1"/>
</dbReference>
<dbReference type="SUPFAM" id="SSF56784">
    <property type="entry name" value="HAD-like"/>
    <property type="match status" value="1"/>
</dbReference>
<dbReference type="PRINTS" id="PR00413">
    <property type="entry name" value="HADHALOGNASE"/>
</dbReference>
<evidence type="ECO:0000313" key="4">
    <source>
        <dbReference type="EMBL" id="NMM95763.1"/>
    </source>
</evidence>
<dbReference type="InterPro" id="IPR051400">
    <property type="entry name" value="HAD-like_hydrolase"/>
</dbReference>
<evidence type="ECO:0000256" key="1">
    <source>
        <dbReference type="ARBA" id="ARBA00001946"/>
    </source>
</evidence>
<dbReference type="GO" id="GO:0016787">
    <property type="term" value="F:hydrolase activity"/>
    <property type="evidence" value="ECO:0007669"/>
    <property type="project" value="UniProtKB-KW"/>
</dbReference>
<reference evidence="4 5" key="1">
    <citation type="submission" date="2020-02" db="EMBL/GenBank/DDBJ databases">
        <title>Characterization of phylogenetic diversity of novel bifidobacterial species isolated in Czech ZOOs.</title>
        <authorList>
            <person name="Lugli G.A."/>
            <person name="Vera N.B."/>
            <person name="Ventura M."/>
        </authorList>
    </citation>
    <scope>NUCLEOTIDE SEQUENCE [LARGE SCALE GENOMIC DNA]</scope>
    <source>
        <strain evidence="4 5">DSM 109960</strain>
    </source>
</reference>
<comment type="cofactor">
    <cofactor evidence="1">
        <name>Mg(2+)</name>
        <dbReference type="ChEBI" id="CHEBI:18420"/>
    </cofactor>
</comment>
<keyword evidence="3" id="KW-0460">Magnesium</keyword>
<dbReference type="SFLD" id="SFLDG01129">
    <property type="entry name" value="C1.5:_HAD__Beta-PGM__Phosphata"/>
    <property type="match status" value="1"/>
</dbReference>
<dbReference type="EMBL" id="JAAIIF010000006">
    <property type="protein sequence ID" value="NMM95763.1"/>
    <property type="molecule type" value="Genomic_DNA"/>
</dbReference>
<dbReference type="InterPro" id="IPR036412">
    <property type="entry name" value="HAD-like_sf"/>
</dbReference>
<dbReference type="Gene3D" id="3.40.50.1000">
    <property type="entry name" value="HAD superfamily/HAD-like"/>
    <property type="match status" value="1"/>
</dbReference>
<evidence type="ECO:0000256" key="3">
    <source>
        <dbReference type="ARBA" id="ARBA00022842"/>
    </source>
</evidence>
<keyword evidence="5" id="KW-1185">Reference proteome</keyword>
<dbReference type="Proteomes" id="UP000529710">
    <property type="component" value="Unassembled WGS sequence"/>
</dbReference>
<dbReference type="InterPro" id="IPR006439">
    <property type="entry name" value="HAD-SF_hydro_IA"/>
</dbReference>
<gene>
    <name evidence="4" type="ORF">G1C98_0499</name>
</gene>
<accession>A0A7Y0HUM2</accession>
<protein>
    <submittedName>
        <fullName evidence="4">HAD hydrolase, family IA, variant 2</fullName>
    </submittedName>
</protein>
<keyword evidence="2 4" id="KW-0378">Hydrolase</keyword>
<dbReference type="SFLD" id="SFLDS00003">
    <property type="entry name" value="Haloacid_Dehalogenase"/>
    <property type="match status" value="1"/>
</dbReference>
<evidence type="ECO:0000256" key="2">
    <source>
        <dbReference type="ARBA" id="ARBA00022801"/>
    </source>
</evidence>
<dbReference type="InterPro" id="IPR023214">
    <property type="entry name" value="HAD_sf"/>
</dbReference>
<sequence>MAKRYEAVFFDLYGTLIDIRTDEESPRAWNALYEALRDAGAEYADADGVKRAFNEGLARVLEGHGSDQWYEPDYIPVYQRMLADRGVAADENLARDMGRVFRRASTSLFRLYPGVMVMLDTLKREGVRAVLVSNAQSCFTRPELALLGLDKALDDILISSEESVRKPGAALFEHALRREGLTADQVVMVGNDSVNDIGGAKSVGIGGIYFNTEISPSGDTLTCDDALLSCRGADYDAMLEFVLRRR</sequence>
<dbReference type="Pfam" id="PF00702">
    <property type="entry name" value="Hydrolase"/>
    <property type="match status" value="1"/>
</dbReference>
<dbReference type="AlphaFoldDB" id="A0A7Y0HUM2"/>